<dbReference type="AlphaFoldDB" id="A0A1X6MM07"/>
<evidence type="ECO:0000313" key="2">
    <source>
        <dbReference type="EMBL" id="OSX57309.1"/>
    </source>
</evidence>
<feature type="compositionally biased region" description="Basic and acidic residues" evidence="1">
    <location>
        <begin position="240"/>
        <end position="255"/>
    </location>
</feature>
<name>A0A1X6MM07_9APHY</name>
<proteinExistence type="predicted"/>
<keyword evidence="3" id="KW-1185">Reference proteome</keyword>
<sequence>MEKWELKAGEGGYHRISDSNSQIVTTTFPPKAEKEIFGRVPNSEASTWWIVDDVSEKHGQDTYVIRATSRTSLCWSLTSGEDETPVYLQEFKQATQNVWKIVRVPESHTTDQSYTRTLDAGTESSVSKPAPQGRGPRHHAHRGLEDNRADDFTSSPTPGSPMDSRPGTPRRSTTDPTPSAGFDSRRPPGTEVSAYCEPIVQQRPMWSSSNESNCALETQRRSPSLTGKGNTSFSAPVMSKDSDDYSRDVRRDGPELTRGMSYPAPARSSFNARKTAKGKFADDTQSPDDRYVAQKTTSWPHPSDRSPNQPSQTSNFSTVPQRGMNIALESKNPNSNLGRTAQWGEPAPELVDAGDVPLTSLPDHTAIGRHNSTNIPSHSYEYDSSPRMHPSSTTLPRPAMPSSGARYPARGSSQPDDPTISHAGFRTFANHANFAQLGR</sequence>
<evidence type="ECO:0000313" key="3">
    <source>
        <dbReference type="Proteomes" id="UP000194127"/>
    </source>
</evidence>
<organism evidence="2 3">
    <name type="scientific">Postia placenta MAD-698-R-SB12</name>
    <dbReference type="NCBI Taxonomy" id="670580"/>
    <lineage>
        <taxon>Eukaryota</taxon>
        <taxon>Fungi</taxon>
        <taxon>Dikarya</taxon>
        <taxon>Basidiomycota</taxon>
        <taxon>Agaricomycotina</taxon>
        <taxon>Agaricomycetes</taxon>
        <taxon>Polyporales</taxon>
        <taxon>Adustoporiaceae</taxon>
        <taxon>Rhodonia</taxon>
    </lineage>
</organism>
<dbReference type="EMBL" id="KZ110609">
    <property type="protein sequence ID" value="OSX57309.1"/>
    <property type="molecule type" value="Genomic_DNA"/>
</dbReference>
<feature type="compositionally biased region" description="Polar residues" evidence="1">
    <location>
        <begin position="110"/>
        <end position="127"/>
    </location>
</feature>
<dbReference type="Gene3D" id="2.80.10.50">
    <property type="match status" value="1"/>
</dbReference>
<feature type="region of interest" description="Disordered" evidence="1">
    <location>
        <begin position="109"/>
        <end position="423"/>
    </location>
</feature>
<evidence type="ECO:0000256" key="1">
    <source>
        <dbReference type="SAM" id="MobiDB-lite"/>
    </source>
</evidence>
<dbReference type="GeneID" id="36326416"/>
<feature type="compositionally biased region" description="Low complexity" evidence="1">
    <location>
        <begin position="163"/>
        <end position="179"/>
    </location>
</feature>
<feature type="compositionally biased region" description="Polar residues" evidence="1">
    <location>
        <begin position="204"/>
        <end position="234"/>
    </location>
</feature>
<dbReference type="RefSeq" id="XP_024334103.1">
    <property type="nucleotide sequence ID" value="XM_024481466.1"/>
</dbReference>
<feature type="compositionally biased region" description="Polar residues" evidence="1">
    <location>
        <begin position="294"/>
        <end position="320"/>
    </location>
</feature>
<feature type="compositionally biased region" description="Basic and acidic residues" evidence="1">
    <location>
        <begin position="142"/>
        <end position="151"/>
    </location>
</feature>
<gene>
    <name evidence="2" type="ORF">POSPLADRAFT_1061997</name>
</gene>
<feature type="compositionally biased region" description="Basic and acidic residues" evidence="1">
    <location>
        <begin position="279"/>
        <end position="292"/>
    </location>
</feature>
<dbReference type="Proteomes" id="UP000194127">
    <property type="component" value="Unassembled WGS sequence"/>
</dbReference>
<reference evidence="2 3" key="1">
    <citation type="submission" date="2017-04" db="EMBL/GenBank/DDBJ databases">
        <title>Genome Sequence of the Model Brown-Rot Fungus Postia placenta SB12.</title>
        <authorList>
            <consortium name="DOE Joint Genome Institute"/>
            <person name="Gaskell J."/>
            <person name="Kersten P."/>
            <person name="Larrondo L.F."/>
            <person name="Canessa P."/>
            <person name="Martinez D."/>
            <person name="Hibbett D."/>
            <person name="Schmoll M."/>
            <person name="Kubicek C.P."/>
            <person name="Martinez A.T."/>
            <person name="Yadav J."/>
            <person name="Master E."/>
            <person name="Magnuson J.K."/>
            <person name="James T."/>
            <person name="Yaver D."/>
            <person name="Berka R."/>
            <person name="Labutti K."/>
            <person name="Lipzen A."/>
            <person name="Aerts A."/>
            <person name="Barry K."/>
            <person name="Henrissat B."/>
            <person name="Blanchette R."/>
            <person name="Grigoriev I."/>
            <person name="Cullen D."/>
        </authorList>
    </citation>
    <scope>NUCLEOTIDE SEQUENCE [LARGE SCALE GENOMIC DNA]</scope>
    <source>
        <strain evidence="2 3">MAD-698-R-SB12</strain>
    </source>
</reference>
<protein>
    <recommendedName>
        <fullName evidence="4">Ricin B lectin domain-containing protein</fullName>
    </recommendedName>
</protein>
<evidence type="ECO:0008006" key="4">
    <source>
        <dbReference type="Google" id="ProtNLM"/>
    </source>
</evidence>
<accession>A0A1X6MM07</accession>